<dbReference type="Proteomes" id="UP000316988">
    <property type="component" value="Unassembled WGS sequence"/>
</dbReference>
<dbReference type="InterPro" id="IPR028082">
    <property type="entry name" value="Peripla_BP_I"/>
</dbReference>
<evidence type="ECO:0000256" key="5">
    <source>
        <dbReference type="SAM" id="SignalP"/>
    </source>
</evidence>
<feature type="signal peptide" evidence="5">
    <location>
        <begin position="1"/>
        <end position="19"/>
    </location>
</feature>
<dbReference type="OrthoDB" id="7337537at2"/>
<feature type="domain" description="Leucine-binding protein" evidence="6">
    <location>
        <begin position="32"/>
        <end position="383"/>
    </location>
</feature>
<dbReference type="AlphaFoldDB" id="A0A554S8A1"/>
<evidence type="ECO:0000313" key="7">
    <source>
        <dbReference type="EMBL" id="TSD62563.1"/>
    </source>
</evidence>
<dbReference type="InterPro" id="IPR051010">
    <property type="entry name" value="BCAA_transport"/>
</dbReference>
<feature type="chain" id="PRO_5039260463" evidence="5">
    <location>
        <begin position="20"/>
        <end position="403"/>
    </location>
</feature>
<dbReference type="CDD" id="cd06340">
    <property type="entry name" value="PBP1_ABC_ligand_binding-like"/>
    <property type="match status" value="1"/>
</dbReference>
<evidence type="ECO:0000313" key="8">
    <source>
        <dbReference type="Proteomes" id="UP000316988"/>
    </source>
</evidence>
<name>A0A554S8A1_9ACTN</name>
<accession>A0A554S8A1</accession>
<dbReference type="Gene3D" id="3.40.50.2300">
    <property type="match status" value="2"/>
</dbReference>
<evidence type="ECO:0000256" key="2">
    <source>
        <dbReference type="ARBA" id="ARBA00022448"/>
    </source>
</evidence>
<evidence type="ECO:0000256" key="4">
    <source>
        <dbReference type="ARBA" id="ARBA00022970"/>
    </source>
</evidence>
<protein>
    <submittedName>
        <fullName evidence="7">ABC transporter substrate-binding protein</fullName>
    </submittedName>
</protein>
<dbReference type="PANTHER" id="PTHR30483:SF6">
    <property type="entry name" value="PERIPLASMIC BINDING PROTEIN OF ABC TRANSPORTER FOR NATURAL AMINO ACIDS"/>
    <property type="match status" value="1"/>
</dbReference>
<dbReference type="EMBL" id="VLNT01000008">
    <property type="protein sequence ID" value="TSD62563.1"/>
    <property type="molecule type" value="Genomic_DNA"/>
</dbReference>
<keyword evidence="4" id="KW-0029">Amino-acid transport</keyword>
<keyword evidence="3 5" id="KW-0732">Signal</keyword>
<gene>
    <name evidence="7" type="ORF">FNM00_11450</name>
</gene>
<dbReference type="SUPFAM" id="SSF53822">
    <property type="entry name" value="Periplasmic binding protein-like I"/>
    <property type="match status" value="1"/>
</dbReference>
<dbReference type="InterPro" id="IPR000709">
    <property type="entry name" value="Leu_Ile_Val-bd"/>
</dbReference>
<evidence type="ECO:0000259" key="6">
    <source>
        <dbReference type="Pfam" id="PF13458"/>
    </source>
</evidence>
<organism evidence="7 8">
    <name type="scientific">Aeromicrobium piscarium</name>
    <dbReference type="NCBI Taxonomy" id="2590901"/>
    <lineage>
        <taxon>Bacteria</taxon>
        <taxon>Bacillati</taxon>
        <taxon>Actinomycetota</taxon>
        <taxon>Actinomycetes</taxon>
        <taxon>Propionibacteriales</taxon>
        <taxon>Nocardioidaceae</taxon>
        <taxon>Aeromicrobium</taxon>
    </lineage>
</organism>
<dbReference type="PROSITE" id="PS51257">
    <property type="entry name" value="PROKAR_LIPOPROTEIN"/>
    <property type="match status" value="1"/>
</dbReference>
<evidence type="ECO:0000256" key="1">
    <source>
        <dbReference type="ARBA" id="ARBA00010062"/>
    </source>
</evidence>
<dbReference type="InterPro" id="IPR028081">
    <property type="entry name" value="Leu-bd"/>
</dbReference>
<dbReference type="RefSeq" id="WP_143913675.1">
    <property type="nucleotide sequence ID" value="NZ_VLNT01000008.1"/>
</dbReference>
<proteinExistence type="inferred from homology"/>
<comment type="similarity">
    <text evidence="1">Belongs to the leucine-binding protein family.</text>
</comment>
<dbReference type="Pfam" id="PF13458">
    <property type="entry name" value="Peripla_BP_6"/>
    <property type="match status" value="1"/>
</dbReference>
<keyword evidence="2" id="KW-0813">Transport</keyword>
<reference evidence="7 8" key="1">
    <citation type="submission" date="2019-07" db="EMBL/GenBank/DDBJ databases">
        <authorList>
            <person name="Zhao L.H."/>
        </authorList>
    </citation>
    <scope>NUCLEOTIDE SEQUENCE [LARGE SCALE GENOMIC DNA]</scope>
    <source>
        <strain evidence="7 8">Co35</strain>
    </source>
</reference>
<comment type="caution">
    <text evidence="7">The sequence shown here is derived from an EMBL/GenBank/DDBJ whole genome shotgun (WGS) entry which is preliminary data.</text>
</comment>
<keyword evidence="8" id="KW-1185">Reference proteome</keyword>
<sequence length="403" mass="41516">MQKKLSLASAAVASCVVLAACSGGGGGGGDEEIVIGAVHPLTGALAGEGALMSAGAKLAVEDINEAGGIECLDGAQLSLSTGDSQGTAATGQTEAQRLVDSGAVALIGTYQSDVTQNVASVAERAGVPLVIDVAVDDAILEQGYQNSFRIQPNASSMGEDGATALEGIFEEAGEELSTVSYIHIEGAFGESVFSAFEEKAAADGIDVNEVTYAAANFSDATQVVSRALSSDPDIVVVTGYYPDSLLIASALQQLGSEVDVYGIANGAFDNTSFPGDAGTAGDGILSANYHYNMQNERVEDIRSRFEEEAGEPMETAAVLSYQAVEVIAEALQESCDTDPGAVRDAIADIEVDDPLLAFDGPITFGENGENENATVIVTQIADGQIQQVFPEEFKTADLTFPTR</sequence>
<dbReference type="PANTHER" id="PTHR30483">
    <property type="entry name" value="LEUCINE-SPECIFIC-BINDING PROTEIN"/>
    <property type="match status" value="1"/>
</dbReference>
<evidence type="ECO:0000256" key="3">
    <source>
        <dbReference type="ARBA" id="ARBA00022729"/>
    </source>
</evidence>
<dbReference type="PRINTS" id="PR00337">
    <property type="entry name" value="LEUILEVALBP"/>
</dbReference>
<dbReference type="GO" id="GO:0006865">
    <property type="term" value="P:amino acid transport"/>
    <property type="evidence" value="ECO:0007669"/>
    <property type="project" value="UniProtKB-KW"/>
</dbReference>